<dbReference type="GO" id="GO:0000785">
    <property type="term" value="C:chromatin"/>
    <property type="evidence" value="ECO:0007669"/>
    <property type="project" value="Ensembl"/>
</dbReference>
<dbReference type="GeneTree" id="ENSGT00390000009109"/>
<protein>
    <submittedName>
        <fullName evidence="4">Armadillo repeat containing 5</fullName>
    </submittedName>
</protein>
<feature type="repeat" description="ARM" evidence="1">
    <location>
        <begin position="127"/>
        <end position="170"/>
    </location>
</feature>
<feature type="domain" description="ARMC5-like ARM-repeats" evidence="3">
    <location>
        <begin position="271"/>
        <end position="337"/>
    </location>
</feature>
<evidence type="ECO:0000313" key="4">
    <source>
        <dbReference type="Ensembl" id="ENSGEVP00005002547.1"/>
    </source>
</evidence>
<dbReference type="PANTHER" id="PTHR23312">
    <property type="entry name" value="ARMC5 ARMADILLO REPEAT-CONTAINING -RELATED"/>
    <property type="match status" value="1"/>
</dbReference>
<dbReference type="InterPro" id="IPR055445">
    <property type="entry name" value="ARM_ARMC5"/>
</dbReference>
<dbReference type="InterPro" id="IPR016024">
    <property type="entry name" value="ARM-type_fold"/>
</dbReference>
<organism evidence="4 5">
    <name type="scientific">Gopherus evgoodei</name>
    <name type="common">Goodes thornscrub tortoise</name>
    <dbReference type="NCBI Taxonomy" id="1825980"/>
    <lineage>
        <taxon>Eukaryota</taxon>
        <taxon>Metazoa</taxon>
        <taxon>Chordata</taxon>
        <taxon>Craniata</taxon>
        <taxon>Vertebrata</taxon>
        <taxon>Euteleostomi</taxon>
        <taxon>Archelosauria</taxon>
        <taxon>Testudinata</taxon>
        <taxon>Testudines</taxon>
        <taxon>Cryptodira</taxon>
        <taxon>Durocryptodira</taxon>
        <taxon>Testudinoidea</taxon>
        <taxon>Testudinidae</taxon>
        <taxon>Gopherus</taxon>
    </lineage>
</organism>
<dbReference type="Ensembl" id="ENSGEVT00005002671.1">
    <property type="protein sequence ID" value="ENSGEVP00005002547.1"/>
    <property type="gene ID" value="ENSGEVG00005001891.1"/>
</dbReference>
<dbReference type="PROSITE" id="PS50176">
    <property type="entry name" value="ARM_REPEAT"/>
    <property type="match status" value="1"/>
</dbReference>
<dbReference type="AlphaFoldDB" id="A0A8C4VHF3"/>
<dbReference type="InterPro" id="IPR011989">
    <property type="entry name" value="ARM-like"/>
</dbReference>
<dbReference type="GO" id="GO:0160240">
    <property type="term" value="P:RNA polymerase II transcription initiation surveillance"/>
    <property type="evidence" value="ECO:0007669"/>
    <property type="project" value="Ensembl"/>
</dbReference>
<dbReference type="Gene3D" id="1.25.10.10">
    <property type="entry name" value="Leucine-rich Repeat Variant"/>
    <property type="match status" value="1"/>
</dbReference>
<dbReference type="GO" id="GO:0031463">
    <property type="term" value="C:Cul3-RING ubiquitin ligase complex"/>
    <property type="evidence" value="ECO:0007669"/>
    <property type="project" value="Ensembl"/>
</dbReference>
<dbReference type="GO" id="GO:0009653">
    <property type="term" value="P:anatomical structure morphogenesis"/>
    <property type="evidence" value="ECO:0007669"/>
    <property type="project" value="TreeGrafter"/>
</dbReference>
<dbReference type="SUPFAM" id="SSF48371">
    <property type="entry name" value="ARM repeat"/>
    <property type="match status" value="1"/>
</dbReference>
<evidence type="ECO:0000256" key="1">
    <source>
        <dbReference type="PROSITE-ProRule" id="PRU00259"/>
    </source>
</evidence>
<dbReference type="OrthoDB" id="6086604at2759"/>
<dbReference type="SMART" id="SM00185">
    <property type="entry name" value="ARM"/>
    <property type="match status" value="3"/>
</dbReference>
<evidence type="ECO:0000256" key="2">
    <source>
        <dbReference type="SAM" id="MobiDB-lite"/>
    </source>
</evidence>
<feature type="region of interest" description="Disordered" evidence="2">
    <location>
        <begin position="248"/>
        <end position="267"/>
    </location>
</feature>
<reference evidence="4" key="1">
    <citation type="submission" date="2025-08" db="UniProtKB">
        <authorList>
            <consortium name="Ensembl"/>
        </authorList>
    </citation>
    <scope>IDENTIFICATION</scope>
</reference>
<accession>A0A8C4VHF3</accession>
<feature type="region of interest" description="Disordered" evidence="2">
    <location>
        <begin position="396"/>
        <end position="419"/>
    </location>
</feature>
<keyword evidence="5" id="KW-1185">Reference proteome</keyword>
<evidence type="ECO:0000259" key="3">
    <source>
        <dbReference type="Pfam" id="PF24768"/>
    </source>
</evidence>
<dbReference type="GO" id="GO:1990756">
    <property type="term" value="F:ubiquitin-like ligase-substrate adaptor activity"/>
    <property type="evidence" value="ECO:0007669"/>
    <property type="project" value="Ensembl"/>
</dbReference>
<dbReference type="PANTHER" id="PTHR23312:SF8">
    <property type="entry name" value="ARMADILLO REPEAT-CONTAINING PROTEIN 5"/>
    <property type="match status" value="1"/>
</dbReference>
<feature type="domain" description="ARMC5-like ARM-repeats" evidence="3">
    <location>
        <begin position="92"/>
        <end position="208"/>
    </location>
</feature>
<sequence length="774" mass="81772">QRQVDGRPQGSVTAPAPTPPSLGYCLAQLRGGAEPGLGRALLALRTRHIKQPGGIERFRARGGLGPLLGLLAGAIRPRRTLDLALSILGNLMILKSLGVESIHNRTARALGNLAIDVENLQAIHDAGAVPPLVQVLASSQDSECLQSVIRALRNLGATPVHRLALAQQGAVRVISERLAASPDDPALAAAAARALLELTKAWGVGVAPLVALAGHSKRAVRRRPSRHCPSLPAGHAAAPRWVRWGRGSAGGGDPAQARGGSRRSRPAAPGQALCLLCREAMNRSRVREAGGLELLLALAADGRQRGCHARVVVAFVAFFYDQEALEVLQAGGLVALLVERLVEEEGESEDERDAASFDFPPEGRRESGLSLLPSCRRSWLLSEGYIASPCDLSPQWSPDSSLSPTLELQDDTPGPGRLPAGLNSPTCLAPPSLDPAAREELSAPEAPVLLLLSRFSQAEDPSRSLVTGPVLQGLLAYAFVRCHAPSLLRAWLVLGVPPEEAAVRPCCAICASRLSRPSGRASSPHAALTGAEADQVACAMALPLICRKKSLCRRLLLEHSGLRLLLAALTRGADRPSPSMPWTRSPCCWELLPPLPAPPVPKRSRLAATPTCHYERLVKAGGVDLHSGWTQATLVPASRQAVCTGSDVLRAMLAGGFAEARQALVPIRGVTPAPFLPVPAPRLQELVEEALCQQYLRPGASLDQLYRLGERLGPRGSCCALCPLRPARGRRGAHQPSGPALTRILQVTGDPKGLAQELLAVAMETPWGVGTDGT</sequence>
<dbReference type="GO" id="GO:0043161">
    <property type="term" value="P:proteasome-mediated ubiquitin-dependent protein catabolic process"/>
    <property type="evidence" value="ECO:0007669"/>
    <property type="project" value="Ensembl"/>
</dbReference>
<feature type="compositionally biased region" description="Polar residues" evidence="2">
    <location>
        <begin position="396"/>
        <end position="406"/>
    </location>
</feature>
<gene>
    <name evidence="4" type="primary">ARMC5</name>
</gene>
<dbReference type="GO" id="GO:0005654">
    <property type="term" value="C:nucleoplasm"/>
    <property type="evidence" value="ECO:0007669"/>
    <property type="project" value="Ensembl"/>
</dbReference>
<dbReference type="Proteomes" id="UP000694390">
    <property type="component" value="Unassembled WGS sequence"/>
</dbReference>
<evidence type="ECO:0000313" key="5">
    <source>
        <dbReference type="Proteomes" id="UP000694390"/>
    </source>
</evidence>
<dbReference type="InterPro" id="IPR000225">
    <property type="entry name" value="Armadillo"/>
</dbReference>
<dbReference type="GO" id="GO:0006368">
    <property type="term" value="P:transcription elongation by RNA polymerase II"/>
    <property type="evidence" value="ECO:0007669"/>
    <property type="project" value="Ensembl"/>
</dbReference>
<dbReference type="GO" id="GO:0005829">
    <property type="term" value="C:cytosol"/>
    <property type="evidence" value="ECO:0007669"/>
    <property type="project" value="Ensembl"/>
</dbReference>
<name>A0A8C4VHF3_9SAUR</name>
<reference evidence="4" key="2">
    <citation type="submission" date="2025-09" db="UniProtKB">
        <authorList>
            <consortium name="Ensembl"/>
        </authorList>
    </citation>
    <scope>IDENTIFICATION</scope>
</reference>
<dbReference type="GO" id="GO:0005925">
    <property type="term" value="C:focal adhesion"/>
    <property type="evidence" value="ECO:0007669"/>
    <property type="project" value="Ensembl"/>
</dbReference>
<proteinExistence type="predicted"/>
<dbReference type="Pfam" id="PF24768">
    <property type="entry name" value="ARM_ARMC5"/>
    <property type="match status" value="2"/>
</dbReference>